<feature type="compositionally biased region" description="Low complexity" evidence="1">
    <location>
        <begin position="484"/>
        <end position="497"/>
    </location>
</feature>
<evidence type="ECO:0000256" key="1">
    <source>
        <dbReference type="SAM" id="MobiDB-lite"/>
    </source>
</evidence>
<dbReference type="Proteomes" id="UP001431429">
    <property type="component" value="Unassembled WGS sequence"/>
</dbReference>
<gene>
    <name evidence="2" type="ORF">NBG84_37310</name>
</gene>
<reference evidence="2" key="1">
    <citation type="submission" date="2022-06" db="EMBL/GenBank/DDBJ databases">
        <title>Genome public.</title>
        <authorList>
            <person name="Sun Q."/>
        </authorList>
    </citation>
    <scope>NUCLEOTIDE SEQUENCE</scope>
    <source>
        <strain evidence="2">CWNU-1</strain>
    </source>
</reference>
<evidence type="ECO:0000313" key="2">
    <source>
        <dbReference type="EMBL" id="MCM2393866.1"/>
    </source>
</evidence>
<dbReference type="RefSeq" id="WP_250924157.1">
    <property type="nucleotide sequence ID" value="NZ_JAMQAW010000091.1"/>
</dbReference>
<feature type="region of interest" description="Disordered" evidence="1">
    <location>
        <begin position="458"/>
        <end position="516"/>
    </location>
</feature>
<proteinExistence type="predicted"/>
<keyword evidence="3" id="KW-1185">Reference proteome</keyword>
<dbReference type="EMBL" id="JAMQAW010000091">
    <property type="protein sequence ID" value="MCM2393866.1"/>
    <property type="molecule type" value="Genomic_DNA"/>
</dbReference>
<accession>A0ABT0V3B3</accession>
<organism evidence="2 3">
    <name type="scientific">Streptomyces albipurpureus</name>
    <dbReference type="NCBI Taxonomy" id="2897419"/>
    <lineage>
        <taxon>Bacteria</taxon>
        <taxon>Bacillati</taxon>
        <taxon>Actinomycetota</taxon>
        <taxon>Actinomycetes</taxon>
        <taxon>Kitasatosporales</taxon>
        <taxon>Streptomycetaceae</taxon>
        <taxon>Streptomyces</taxon>
    </lineage>
</organism>
<sequence>MTAARPAPPTVPARWVEAARLLSRTSAGRGGGLTPQLADDAAAVLRTRTPPGSSGGAPVRIAVVRRLADPGVVGLLTGRPVGWAGPPDLLAGAIGGGRRDVLPLAIAAGTAPARLDMGPEQRAVLERLARRLFADPGLPPTTAGWLRARHRSGEPWFQAEPGDLTTAVLWRRVQDIAAGVPLEEASALEPLFARPVRWLGGPRDRLAVLPSDGAGTPVELLDVPGGSPGAADAASAAVRRLVGACHGVLLLFPAADLSLDAGAGAEGTVEWLLRWTRTLRAHPHGPSPLYIATADRRAGAAGMPDTASWLSGRLASALGGPRPRVHAVAMAEAQEVVAVLTAPRGPGATSVGAPHRPAALLAQAQADRVGSGLAELTDQVTSLVRERAEDLAGLTRQRLAAAFDDTRLSCRDTAFTRQWPLAPLDGHTPFPDGVDAPLPAGGGAELWDRFENDTVGLLTARAGRRGRRSPPTDDRMPKPPRTPSVPAAPVSSGAARPLDPSPFSDTWPQGREEDSP</sequence>
<name>A0ABT0V3B3_9ACTN</name>
<comment type="caution">
    <text evidence="2">The sequence shown here is derived from an EMBL/GenBank/DDBJ whole genome shotgun (WGS) entry which is preliminary data.</text>
</comment>
<protein>
    <submittedName>
        <fullName evidence="2">Uncharacterized protein</fullName>
    </submittedName>
</protein>
<evidence type="ECO:0000313" key="3">
    <source>
        <dbReference type="Proteomes" id="UP001431429"/>
    </source>
</evidence>